<feature type="region of interest" description="Disordered" evidence="9">
    <location>
        <begin position="589"/>
        <end position="617"/>
    </location>
</feature>
<evidence type="ECO:0000256" key="6">
    <source>
        <dbReference type="ARBA" id="ARBA00023004"/>
    </source>
</evidence>
<keyword evidence="10" id="KW-1133">Transmembrane helix</keyword>
<dbReference type="InterPro" id="IPR036396">
    <property type="entry name" value="Cyt_P450_sf"/>
</dbReference>
<dbReference type="PANTHER" id="PTHR24305">
    <property type="entry name" value="CYTOCHROME P450"/>
    <property type="match status" value="1"/>
</dbReference>
<dbReference type="SUPFAM" id="SSF48264">
    <property type="entry name" value="Cytochrome P450"/>
    <property type="match status" value="1"/>
</dbReference>
<dbReference type="GO" id="GO:0005506">
    <property type="term" value="F:iron ion binding"/>
    <property type="evidence" value="ECO:0007669"/>
    <property type="project" value="InterPro"/>
</dbReference>
<proteinExistence type="inferred from homology"/>
<evidence type="ECO:0000256" key="5">
    <source>
        <dbReference type="ARBA" id="ARBA00023002"/>
    </source>
</evidence>
<comment type="pathway">
    <text evidence="2">Secondary metabolite biosynthesis.</text>
</comment>
<dbReference type="GO" id="GO:0020037">
    <property type="term" value="F:heme binding"/>
    <property type="evidence" value="ECO:0007669"/>
    <property type="project" value="InterPro"/>
</dbReference>
<dbReference type="Pfam" id="PF00067">
    <property type="entry name" value="p450"/>
    <property type="match status" value="1"/>
</dbReference>
<comment type="cofactor">
    <cofactor evidence="1 8">
        <name>heme</name>
        <dbReference type="ChEBI" id="CHEBI:30413"/>
    </cofactor>
</comment>
<dbReference type="EMBL" id="JAWWNJ010000172">
    <property type="protein sequence ID" value="KAK6977125.1"/>
    <property type="molecule type" value="Genomic_DNA"/>
</dbReference>
<sequence length="617" mass="68739">MSRRSVQGLWRVLVEARVTVTTLRRHGHVYVGDPERKAVKCGGVGSGVMINHWFFRKYEPLGATFPFLIIVAQPPAVLVFGGGSLVSDLLYTYVVFLCSLGLSIVVYRLSPLHPLAQFPGPTIGKITQLWTLWQTLQGYKYLYHKSLHDKYGPYVRIGPNEISVIDAPAVQKILGGLDKGRYYESGRHKLTPPAIVCLSGEAHADRRRVWNRAMTTASLKEYEPLIVKRALELVSRLHGHQHAPIDFVAWIDFFALDLMGDLAFGGKFEMMKDGQDSDGLGKRIRWFVKNVVGQVPWLISTLQSIPGVDQVVREFNSFGQNLAKKRIENVAMGTKDLWYHLADEAGLENEKPSLENSAADGIVALVAASDTVASTLCSFIWFILSHPKCYGRLQEELDRIIADEDPFAAAARQQLPYLSACLNETLRLHPPLPSNGTRQVYPTQPAQIIAGKSIPSGTTISTPAYSLHRNPDYFFPSPDEFLPERWESDSQFTRHYVSAFLPFSSGPSNCVGQSFAKLEMRMVLCILFKSFELRFAEGFDAKAWPSGMQDFFVITRGPLDLSLPEILGTRKGIEALAKFLQASGAFTKSGRPRKKAELPVFADEPDPQMSDDEDDGG</sequence>
<dbReference type="AlphaFoldDB" id="A0AAV9ZBS4"/>
<keyword evidence="12" id="KW-1185">Reference proteome</keyword>
<dbReference type="PRINTS" id="PR00463">
    <property type="entry name" value="EP450I"/>
</dbReference>
<evidence type="ECO:0000256" key="10">
    <source>
        <dbReference type="SAM" id="Phobius"/>
    </source>
</evidence>
<dbReference type="PRINTS" id="PR00385">
    <property type="entry name" value="P450"/>
</dbReference>
<dbReference type="GO" id="GO:0004497">
    <property type="term" value="F:monooxygenase activity"/>
    <property type="evidence" value="ECO:0007669"/>
    <property type="project" value="UniProtKB-KW"/>
</dbReference>
<comment type="caution">
    <text evidence="11">The sequence shown here is derived from an EMBL/GenBank/DDBJ whole genome shotgun (WGS) entry which is preliminary data.</text>
</comment>
<evidence type="ECO:0000256" key="4">
    <source>
        <dbReference type="ARBA" id="ARBA00022723"/>
    </source>
</evidence>
<evidence type="ECO:0000313" key="12">
    <source>
        <dbReference type="Proteomes" id="UP001362999"/>
    </source>
</evidence>
<accession>A0AAV9ZBS4</accession>
<comment type="similarity">
    <text evidence="3">Belongs to the cytochrome P450 family.</text>
</comment>
<feature type="compositionally biased region" description="Acidic residues" evidence="9">
    <location>
        <begin position="603"/>
        <end position="617"/>
    </location>
</feature>
<keyword evidence="10" id="KW-0472">Membrane</keyword>
<reference evidence="11 12" key="1">
    <citation type="journal article" date="2024" name="J Genomics">
        <title>Draft genome sequencing and assembly of Favolaschia claudopus CIRM-BRFM 2984 isolated from oak limbs.</title>
        <authorList>
            <person name="Navarro D."/>
            <person name="Drula E."/>
            <person name="Chaduli D."/>
            <person name="Cazenave R."/>
            <person name="Ahrendt S."/>
            <person name="Wang J."/>
            <person name="Lipzen A."/>
            <person name="Daum C."/>
            <person name="Barry K."/>
            <person name="Grigoriev I.V."/>
            <person name="Favel A."/>
            <person name="Rosso M.N."/>
            <person name="Martin F."/>
        </authorList>
    </citation>
    <scope>NUCLEOTIDE SEQUENCE [LARGE SCALE GENOMIC DNA]</scope>
    <source>
        <strain evidence="11 12">CIRM-BRFM 2984</strain>
    </source>
</reference>
<evidence type="ECO:0000313" key="11">
    <source>
        <dbReference type="EMBL" id="KAK6977125.1"/>
    </source>
</evidence>
<keyword evidence="10" id="KW-0812">Transmembrane</keyword>
<feature type="transmembrane region" description="Helical" evidence="10">
    <location>
        <begin position="89"/>
        <end position="109"/>
    </location>
</feature>
<keyword evidence="6 8" id="KW-0408">Iron</keyword>
<dbReference type="Gene3D" id="1.10.630.10">
    <property type="entry name" value="Cytochrome P450"/>
    <property type="match status" value="1"/>
</dbReference>
<feature type="binding site" description="axial binding residue" evidence="8">
    <location>
        <position position="510"/>
    </location>
    <ligand>
        <name>heme</name>
        <dbReference type="ChEBI" id="CHEBI:30413"/>
    </ligand>
    <ligandPart>
        <name>Fe</name>
        <dbReference type="ChEBI" id="CHEBI:18248"/>
    </ligandPart>
</feature>
<evidence type="ECO:0000256" key="3">
    <source>
        <dbReference type="ARBA" id="ARBA00010617"/>
    </source>
</evidence>
<keyword evidence="8" id="KW-0349">Heme</keyword>
<protein>
    <submittedName>
        <fullName evidence="11">Cytochrome P450</fullName>
    </submittedName>
</protein>
<dbReference type="GO" id="GO:0016705">
    <property type="term" value="F:oxidoreductase activity, acting on paired donors, with incorporation or reduction of molecular oxygen"/>
    <property type="evidence" value="ECO:0007669"/>
    <property type="project" value="InterPro"/>
</dbReference>
<evidence type="ECO:0000256" key="8">
    <source>
        <dbReference type="PIRSR" id="PIRSR602401-1"/>
    </source>
</evidence>
<gene>
    <name evidence="11" type="ORF">R3P38DRAFT_3295567</name>
</gene>
<keyword evidence="7" id="KW-0503">Monooxygenase</keyword>
<dbReference type="Proteomes" id="UP001362999">
    <property type="component" value="Unassembled WGS sequence"/>
</dbReference>
<dbReference type="InterPro" id="IPR050121">
    <property type="entry name" value="Cytochrome_P450_monoxygenase"/>
</dbReference>
<evidence type="ECO:0000256" key="2">
    <source>
        <dbReference type="ARBA" id="ARBA00005179"/>
    </source>
</evidence>
<evidence type="ECO:0000256" key="1">
    <source>
        <dbReference type="ARBA" id="ARBA00001971"/>
    </source>
</evidence>
<dbReference type="InterPro" id="IPR002401">
    <property type="entry name" value="Cyt_P450_E_grp-I"/>
</dbReference>
<name>A0AAV9ZBS4_9AGAR</name>
<dbReference type="PANTHER" id="PTHR24305:SF187">
    <property type="entry name" value="P450, PUTATIVE (EUROFUNG)-RELATED"/>
    <property type="match status" value="1"/>
</dbReference>
<evidence type="ECO:0000256" key="9">
    <source>
        <dbReference type="SAM" id="MobiDB-lite"/>
    </source>
</evidence>
<keyword evidence="4 8" id="KW-0479">Metal-binding</keyword>
<keyword evidence="5" id="KW-0560">Oxidoreductase</keyword>
<evidence type="ECO:0000256" key="7">
    <source>
        <dbReference type="ARBA" id="ARBA00023033"/>
    </source>
</evidence>
<dbReference type="InterPro" id="IPR001128">
    <property type="entry name" value="Cyt_P450"/>
</dbReference>
<organism evidence="11 12">
    <name type="scientific">Favolaschia claudopus</name>
    <dbReference type="NCBI Taxonomy" id="2862362"/>
    <lineage>
        <taxon>Eukaryota</taxon>
        <taxon>Fungi</taxon>
        <taxon>Dikarya</taxon>
        <taxon>Basidiomycota</taxon>
        <taxon>Agaricomycotina</taxon>
        <taxon>Agaricomycetes</taxon>
        <taxon>Agaricomycetidae</taxon>
        <taxon>Agaricales</taxon>
        <taxon>Marasmiineae</taxon>
        <taxon>Mycenaceae</taxon>
        <taxon>Favolaschia</taxon>
    </lineage>
</organism>
<feature type="transmembrane region" description="Helical" evidence="10">
    <location>
        <begin position="61"/>
        <end position="83"/>
    </location>
</feature>